<gene>
    <name evidence="4" type="ORF">EV680_11651</name>
    <name evidence="5" type="ORF">LVJ78_10730</name>
</gene>
<sequence length="158" mass="17841">MNIEPRCPCQSGQTYAACCAPLHQGARQAVDAEALMRSRYSAYVRCDIDYIVATTVPAQQVLLDGDAMRQWSAGTQWCGLEVLQHWPRAGKHHAEVEFKAWFDTAQGRQYHHERSAFVCIAQRWYFLNPTVPLPGMKTPCLCGSGKKFKQCCGVFLRD</sequence>
<evidence type="ECO:0000313" key="6">
    <source>
        <dbReference type="Proteomes" id="UP000294721"/>
    </source>
</evidence>
<comment type="similarity">
    <text evidence="1 2">Belongs to the UPF0225 family.</text>
</comment>
<dbReference type="NCBIfam" id="NF001213">
    <property type="entry name" value="PRK00183.1"/>
    <property type="match status" value="1"/>
</dbReference>
<dbReference type="Proteomes" id="UP000294721">
    <property type="component" value="Unassembled WGS sequence"/>
</dbReference>
<evidence type="ECO:0000256" key="2">
    <source>
        <dbReference type="HAMAP-Rule" id="MF_00612"/>
    </source>
</evidence>
<dbReference type="PANTHER" id="PTHR33747:SF1">
    <property type="entry name" value="ADENYLATE CYCLASE-ASSOCIATED CAP C-TERMINAL DOMAIN-CONTAINING PROTEIN"/>
    <property type="match status" value="1"/>
</dbReference>
<accession>A0AAE9GWQ6</accession>
<keyword evidence="6" id="KW-1185">Reference proteome</keyword>
<dbReference type="InterPro" id="IPR032710">
    <property type="entry name" value="NTF2-like_dom_sf"/>
</dbReference>
<reference evidence="5" key="2">
    <citation type="submission" date="2021-12" db="EMBL/GenBank/DDBJ databases">
        <authorList>
            <person name="Veyrier F.J."/>
        </authorList>
    </citation>
    <scope>NUCLEOTIDE SEQUENCE</scope>
    <source>
        <strain evidence="5">1258/02</strain>
    </source>
</reference>
<dbReference type="RefSeq" id="WP_132954056.1">
    <property type="nucleotide sequence ID" value="NZ_CALJUB010000102.1"/>
</dbReference>
<evidence type="ECO:0000259" key="3">
    <source>
        <dbReference type="Pfam" id="PF17775"/>
    </source>
</evidence>
<dbReference type="EMBL" id="SLXE01000016">
    <property type="protein sequence ID" value="TCP05126.1"/>
    <property type="molecule type" value="Genomic_DNA"/>
</dbReference>
<evidence type="ECO:0000313" key="7">
    <source>
        <dbReference type="Proteomes" id="UP000829756"/>
    </source>
</evidence>
<reference evidence="5" key="3">
    <citation type="journal article" date="2022" name="Res Sq">
        <title>Evolution of multicellular longitudinally dividing oral cavity symbionts (Neisseriaceae).</title>
        <authorList>
            <person name="Nyongesa S."/>
            <person name="Weber P."/>
            <person name="Bernet E."/>
            <person name="Pullido F."/>
            <person name="Nieckarz M."/>
            <person name="Delaby M."/>
            <person name="Nieves C."/>
            <person name="Viehboeck T."/>
            <person name="Krause N."/>
            <person name="Rivera-Millot A."/>
            <person name="Nakamura A."/>
            <person name="Vischer N."/>
            <person name="VanNieuwenhze M."/>
            <person name="Brun Y."/>
            <person name="Cava F."/>
            <person name="Bulgheresi S."/>
            <person name="Veyrier F."/>
        </authorList>
    </citation>
    <scope>NUCLEOTIDE SEQUENCE</scope>
    <source>
        <strain evidence="5">1258/02</strain>
    </source>
</reference>
<evidence type="ECO:0000313" key="5">
    <source>
        <dbReference type="EMBL" id="UOO79150.1"/>
    </source>
</evidence>
<protein>
    <recommendedName>
        <fullName evidence="2">UPF0225 protein EV680_11651</fullName>
    </recommendedName>
</protein>
<reference evidence="4 6" key="1">
    <citation type="submission" date="2019-03" db="EMBL/GenBank/DDBJ databases">
        <title>Genomic Encyclopedia of Type Strains, Phase IV (KMG-IV): sequencing the most valuable type-strain genomes for metagenomic binning, comparative biology and taxonomic classification.</title>
        <authorList>
            <person name="Goeker M."/>
        </authorList>
    </citation>
    <scope>NUCLEOTIDE SEQUENCE [LARGE SCALE GENOMIC DNA]</scope>
    <source>
        <strain evidence="4 6">DSM 17474</strain>
    </source>
</reference>
<evidence type="ECO:0000256" key="1">
    <source>
        <dbReference type="ARBA" id="ARBA00010839"/>
    </source>
</evidence>
<dbReference type="SUPFAM" id="SSF103642">
    <property type="entry name" value="Sec-C motif"/>
    <property type="match status" value="1"/>
</dbReference>
<dbReference type="HAMAP" id="MF_00612">
    <property type="entry name" value="UPF0225"/>
    <property type="match status" value="1"/>
</dbReference>
<evidence type="ECO:0000313" key="4">
    <source>
        <dbReference type="EMBL" id="TCP05126.1"/>
    </source>
</evidence>
<organism evidence="5 7">
    <name type="scientific">Uruburuella suis</name>
    <dbReference type="NCBI Taxonomy" id="252130"/>
    <lineage>
        <taxon>Bacteria</taxon>
        <taxon>Pseudomonadati</taxon>
        <taxon>Pseudomonadota</taxon>
        <taxon>Betaproteobacteria</taxon>
        <taxon>Neisseriales</taxon>
        <taxon>Neisseriaceae</taxon>
        <taxon>Uruburuella</taxon>
    </lineage>
</organism>
<proteinExistence type="inferred from homology"/>
<dbReference type="Pfam" id="PF02810">
    <property type="entry name" value="SEC-C"/>
    <property type="match status" value="2"/>
</dbReference>
<dbReference type="AlphaFoldDB" id="A0AAE9GWQ6"/>
<dbReference type="Pfam" id="PF17775">
    <property type="entry name" value="YchJ_M-like"/>
    <property type="match status" value="1"/>
</dbReference>
<dbReference type="Gene3D" id="3.10.450.50">
    <property type="match status" value="1"/>
</dbReference>
<dbReference type="Proteomes" id="UP000829756">
    <property type="component" value="Chromosome"/>
</dbReference>
<dbReference type="SUPFAM" id="SSF54427">
    <property type="entry name" value="NTF2-like"/>
    <property type="match status" value="1"/>
</dbReference>
<dbReference type="KEGG" id="usu:LVJ78_10730"/>
<dbReference type="PANTHER" id="PTHR33747">
    <property type="entry name" value="UPF0225 PROTEIN SCO1677"/>
    <property type="match status" value="1"/>
</dbReference>
<name>A0AAE9GWQ6_9NEIS</name>
<dbReference type="InterPro" id="IPR048469">
    <property type="entry name" value="YchJ-like_M"/>
</dbReference>
<dbReference type="NCBIfam" id="NF002486">
    <property type="entry name" value="PRK01752.1"/>
    <property type="match status" value="1"/>
</dbReference>
<feature type="domain" description="YchJ-like middle NTF2-like" evidence="3">
    <location>
        <begin position="31"/>
        <end position="128"/>
    </location>
</feature>
<dbReference type="InterPro" id="IPR004027">
    <property type="entry name" value="SEC_C_motif"/>
</dbReference>
<dbReference type="InterPro" id="IPR023006">
    <property type="entry name" value="YchJ-like"/>
</dbReference>
<dbReference type="EMBL" id="CP091507">
    <property type="protein sequence ID" value="UOO79150.1"/>
    <property type="molecule type" value="Genomic_DNA"/>
</dbReference>